<dbReference type="Proteomes" id="UP000334990">
    <property type="component" value="Unassembled WGS sequence"/>
</dbReference>
<dbReference type="AlphaFoldDB" id="A0A5M3W7N9"/>
<organism evidence="1 2">
    <name type="scientific">Acrocarpospora corrugata</name>
    <dbReference type="NCBI Taxonomy" id="35763"/>
    <lineage>
        <taxon>Bacteria</taxon>
        <taxon>Bacillati</taxon>
        <taxon>Actinomycetota</taxon>
        <taxon>Actinomycetes</taxon>
        <taxon>Streptosporangiales</taxon>
        <taxon>Streptosporangiaceae</taxon>
        <taxon>Acrocarpospora</taxon>
    </lineage>
</organism>
<accession>A0A5M3W7N9</accession>
<protein>
    <submittedName>
        <fullName evidence="1">Uncharacterized protein</fullName>
    </submittedName>
</protein>
<reference evidence="1 2" key="1">
    <citation type="submission" date="2019-10" db="EMBL/GenBank/DDBJ databases">
        <title>Whole genome shotgun sequence of Acrocarpospora corrugata NBRC 13972.</title>
        <authorList>
            <person name="Ichikawa N."/>
            <person name="Kimura A."/>
            <person name="Kitahashi Y."/>
            <person name="Komaki H."/>
            <person name="Oguchi A."/>
        </authorList>
    </citation>
    <scope>NUCLEOTIDE SEQUENCE [LARGE SCALE GENOMIC DNA]</scope>
    <source>
        <strain evidence="1 2">NBRC 13972</strain>
    </source>
</reference>
<sequence>MVETTKAFIAAPDQRQAGRAGAAAKAPIPALRALVGSASMRVSRGLDGTVHHDERGRPQRIATICDQLYT</sequence>
<proteinExistence type="predicted"/>
<evidence type="ECO:0000313" key="1">
    <source>
        <dbReference type="EMBL" id="GES04250.1"/>
    </source>
</evidence>
<dbReference type="EMBL" id="BLAD01000079">
    <property type="protein sequence ID" value="GES04250.1"/>
    <property type="molecule type" value="Genomic_DNA"/>
</dbReference>
<keyword evidence="2" id="KW-1185">Reference proteome</keyword>
<comment type="caution">
    <text evidence="1">The sequence shown here is derived from an EMBL/GenBank/DDBJ whole genome shotgun (WGS) entry which is preliminary data.</text>
</comment>
<evidence type="ECO:0000313" key="2">
    <source>
        <dbReference type="Proteomes" id="UP000334990"/>
    </source>
</evidence>
<name>A0A5M3W7N9_9ACTN</name>
<gene>
    <name evidence="1" type="ORF">Acor_63180</name>
</gene>